<evidence type="ECO:0000256" key="1">
    <source>
        <dbReference type="SAM" id="MobiDB-lite"/>
    </source>
</evidence>
<evidence type="ECO:0000256" key="2">
    <source>
        <dbReference type="SAM" id="SignalP"/>
    </source>
</evidence>
<dbReference type="InterPro" id="IPR036508">
    <property type="entry name" value="Chitin-bd_dom_sf"/>
</dbReference>
<feature type="compositionally biased region" description="Polar residues" evidence="1">
    <location>
        <begin position="184"/>
        <end position="198"/>
    </location>
</feature>
<sequence>MNPVLSLIIIIININTICGIPDFNLFPFEIDEDLLFALGYHRWHRNNHGLNNNWFQRNTFPKHNVATILTPRPALKGWLLQQIAKSKIQNSRTSSASTSTLPHVVSTPSLLKLLSTQMQQEVAKINTYSNDDDSQKKLNNKNSGLSDEKSKNNLNAEIIDFPVNRFDPIQQTNSPQKALEEQDSNPSIDKSDTFTPHITTRSHVSTSSETVSSETTVSESSTSHTSAESNWGQNRYEIETVQGNIDVVIPTTTAVPNTITVVKMSPGSSLISLQKDVRKTLSNGKTPESGGLAVFDKEENKDTSVQYLPPIKQAEEVFRNDLKKIFKHVTTTPGTSMLDPQYTITKEYKPATVEFRPLSEIYKIVTPTYRDIIGRNSSKKTISVRARQNGEILLNVQNDSPFSKQSIDRTREESRIFHKPSVIATTQWPFLNGLTVNSFDSTIKSPVASHEPLVAAPSKSTPNKRSSAVGVPVQLPVISSDMVQDNYLTNLAMSDRKITPLETIAAQGACTGCKMENGAGYNSHPTDCDKYTQCLFDKEGLLAAFYRNCPWGQYWNQDILSCQQPKHVMCKNDPCLNVRFETYAAKSSCRAYWECQGYSVPMCCPQGHAYLSNVGCVQDYSCQDECQSDNVPKYSGCDKRIHSRDPAMFEQMVPGHGWVKMHCAAGTQFNPAECSCSLTMSSKNLPQECKSLMFLEFTKHISDSSGNDVFVKNENVKVRDGVAYFNGSARLVIPQFTNAELGNNFGFRIRFKESKIFPGHGLRQSIINNGDCGDLGSVRLTINDNNVEFGLETDGEEGPMELRIKKPSVEWTEVVYYVTDNKLNGWVNGEAGSVTASGQIEKRKCALQLGHGEGFSNFIGFIDEVEFFRCDSGDWERYSSVKPSMQTLPIFSPTKSIPKYTTKSPITSTKRSTEKSTMSNNGIFVTMPTEQTTIPQTTRYWNSQTLPPIDFQTLPTITVPPTTKPSTVWLPAITTPKSKETTTAQYKDATTASVRSTTPSSWVWRTMPPIVPVTWQYPVASTISTTPYVSTTATHTIPSTTVGETTSATTTLSTPSTTTTTHATPSTLNSVTTSDTTSSQPVTTSTVSTTTTQTTPSTSTSETTLVTTPYPSSTMSHDSITITQTVPSTTTSETTTATTPSTTSNVDTTTTSTTLSTTTTSETTTTPISTPSTTSYVHTTTTFTTPSTTTSESTSATTESTTQSTSHSSTANIHTTPSSTTTETTSTPIKSTTLLTSTVEPTTLPTTTLITSTVEPTTSPTTTLITSTVKPTTSPTTTIITSTVEPTTSPTTTLITSTVEPTTSPTTALIKTTLTLPTRGAPPDPA</sequence>
<evidence type="ECO:0000313" key="5">
    <source>
        <dbReference type="Proteomes" id="UP000507470"/>
    </source>
</evidence>
<dbReference type="SUPFAM" id="SSF49899">
    <property type="entry name" value="Concanavalin A-like lectins/glucanases"/>
    <property type="match status" value="1"/>
</dbReference>
<protein>
    <recommendedName>
        <fullName evidence="3">Chitin-binding type-2 domain-containing protein</fullName>
    </recommendedName>
</protein>
<feature type="compositionally biased region" description="Low complexity" evidence="1">
    <location>
        <begin position="1119"/>
        <end position="1229"/>
    </location>
</feature>
<dbReference type="PANTHER" id="PTHR22917">
    <property type="entry name" value="HEMOPEXIN DOMAIN-CONTAINING PROTEIN"/>
    <property type="match status" value="1"/>
</dbReference>
<feature type="domain" description="Chitin-binding type-2" evidence="3">
    <location>
        <begin position="510"/>
        <end position="572"/>
    </location>
</feature>
<dbReference type="Proteomes" id="UP000507470">
    <property type="component" value="Unassembled WGS sequence"/>
</dbReference>
<feature type="chain" id="PRO_5027013002" description="Chitin-binding type-2 domain-containing protein" evidence="2">
    <location>
        <begin position="20"/>
        <end position="1326"/>
    </location>
</feature>
<gene>
    <name evidence="4" type="ORF">MCOR_55215</name>
</gene>
<accession>A0A6J8ETZ1</accession>
<proteinExistence type="predicted"/>
<dbReference type="InterPro" id="IPR013320">
    <property type="entry name" value="ConA-like_dom_sf"/>
</dbReference>
<dbReference type="EMBL" id="CACVKT020009753">
    <property type="protein sequence ID" value="CAC5423226.1"/>
    <property type="molecule type" value="Genomic_DNA"/>
</dbReference>
<feature type="region of interest" description="Disordered" evidence="1">
    <location>
        <begin position="1039"/>
        <end position="1229"/>
    </location>
</feature>
<keyword evidence="2" id="KW-0732">Signal</keyword>
<name>A0A6J8ETZ1_MYTCO</name>
<reference evidence="4 5" key="1">
    <citation type="submission" date="2020-06" db="EMBL/GenBank/DDBJ databases">
        <authorList>
            <person name="Li R."/>
            <person name="Bekaert M."/>
        </authorList>
    </citation>
    <scope>NUCLEOTIDE SEQUENCE [LARGE SCALE GENOMIC DNA]</scope>
    <source>
        <strain evidence="5">wild</strain>
    </source>
</reference>
<dbReference type="PANTHER" id="PTHR22917:SF6">
    <property type="entry name" value="EG:8D8.2 PROTEIN-RELATED"/>
    <property type="match status" value="1"/>
</dbReference>
<dbReference type="InterPro" id="IPR051298">
    <property type="entry name" value="Heme_transport/Cell_adhesion"/>
</dbReference>
<dbReference type="Gene3D" id="2.170.140.10">
    <property type="entry name" value="Chitin binding domain"/>
    <property type="match status" value="1"/>
</dbReference>
<feature type="region of interest" description="Disordered" evidence="1">
    <location>
        <begin position="127"/>
        <end position="151"/>
    </location>
</feature>
<feature type="compositionally biased region" description="Low complexity" evidence="1">
    <location>
        <begin position="199"/>
        <end position="229"/>
    </location>
</feature>
<dbReference type="SMART" id="SM00494">
    <property type="entry name" value="ChtBD2"/>
    <property type="match status" value="1"/>
</dbReference>
<dbReference type="PROSITE" id="PS50940">
    <property type="entry name" value="CHIT_BIND_II"/>
    <property type="match status" value="1"/>
</dbReference>
<dbReference type="GO" id="GO:0008061">
    <property type="term" value="F:chitin binding"/>
    <property type="evidence" value="ECO:0007669"/>
    <property type="project" value="InterPro"/>
</dbReference>
<feature type="region of interest" description="Disordered" evidence="1">
    <location>
        <begin position="167"/>
        <end position="231"/>
    </location>
</feature>
<dbReference type="InterPro" id="IPR002557">
    <property type="entry name" value="Chitin-bd_dom"/>
</dbReference>
<dbReference type="SUPFAM" id="SSF57625">
    <property type="entry name" value="Invertebrate chitin-binding proteins"/>
    <property type="match status" value="1"/>
</dbReference>
<feature type="compositionally biased region" description="Low complexity" evidence="1">
    <location>
        <begin position="1039"/>
        <end position="1108"/>
    </location>
</feature>
<evidence type="ECO:0000313" key="4">
    <source>
        <dbReference type="EMBL" id="CAC5423226.1"/>
    </source>
</evidence>
<dbReference type="Pfam" id="PF01607">
    <property type="entry name" value="CBM_14"/>
    <property type="match status" value="1"/>
</dbReference>
<feature type="signal peptide" evidence="2">
    <location>
        <begin position="1"/>
        <end position="19"/>
    </location>
</feature>
<dbReference type="GO" id="GO:0005576">
    <property type="term" value="C:extracellular region"/>
    <property type="evidence" value="ECO:0007669"/>
    <property type="project" value="InterPro"/>
</dbReference>
<organism evidence="4 5">
    <name type="scientific">Mytilus coruscus</name>
    <name type="common">Sea mussel</name>
    <dbReference type="NCBI Taxonomy" id="42192"/>
    <lineage>
        <taxon>Eukaryota</taxon>
        <taxon>Metazoa</taxon>
        <taxon>Spiralia</taxon>
        <taxon>Lophotrochozoa</taxon>
        <taxon>Mollusca</taxon>
        <taxon>Bivalvia</taxon>
        <taxon>Autobranchia</taxon>
        <taxon>Pteriomorphia</taxon>
        <taxon>Mytilida</taxon>
        <taxon>Mytiloidea</taxon>
        <taxon>Mytilidae</taxon>
        <taxon>Mytilinae</taxon>
        <taxon>Mytilus</taxon>
    </lineage>
</organism>
<keyword evidence="5" id="KW-1185">Reference proteome</keyword>
<evidence type="ECO:0000259" key="3">
    <source>
        <dbReference type="PROSITE" id="PS50940"/>
    </source>
</evidence>
<feature type="compositionally biased region" description="Polar residues" evidence="1">
    <location>
        <begin position="1109"/>
        <end position="1118"/>
    </location>
</feature>
<dbReference type="OrthoDB" id="6146172at2759"/>